<organism evidence="1 2">
    <name type="scientific">Rotaria magnacalcarata</name>
    <dbReference type="NCBI Taxonomy" id="392030"/>
    <lineage>
        <taxon>Eukaryota</taxon>
        <taxon>Metazoa</taxon>
        <taxon>Spiralia</taxon>
        <taxon>Gnathifera</taxon>
        <taxon>Rotifera</taxon>
        <taxon>Eurotatoria</taxon>
        <taxon>Bdelloidea</taxon>
        <taxon>Philodinida</taxon>
        <taxon>Philodinidae</taxon>
        <taxon>Rotaria</taxon>
    </lineage>
</organism>
<evidence type="ECO:0000313" key="2">
    <source>
        <dbReference type="Proteomes" id="UP000676336"/>
    </source>
</evidence>
<proteinExistence type="predicted"/>
<gene>
    <name evidence="1" type="ORF">SMN809_LOCUS38373</name>
</gene>
<sequence length="20" mass="2359">MQAVIKRFGQQCLVQFEDFA</sequence>
<comment type="caution">
    <text evidence="1">The sequence shown here is derived from an EMBL/GenBank/DDBJ whole genome shotgun (WGS) entry which is preliminary data.</text>
</comment>
<protein>
    <submittedName>
        <fullName evidence="1">Uncharacterized protein</fullName>
    </submittedName>
</protein>
<reference evidence="1" key="1">
    <citation type="submission" date="2021-02" db="EMBL/GenBank/DDBJ databases">
        <authorList>
            <person name="Nowell W R."/>
        </authorList>
    </citation>
    <scope>NUCLEOTIDE SEQUENCE</scope>
</reference>
<dbReference type="EMBL" id="CAJOBI010100106">
    <property type="protein sequence ID" value="CAF4583518.1"/>
    <property type="molecule type" value="Genomic_DNA"/>
</dbReference>
<name>A0A8S2YS65_9BILA</name>
<dbReference type="Proteomes" id="UP000676336">
    <property type="component" value="Unassembled WGS sequence"/>
</dbReference>
<feature type="non-terminal residue" evidence="1">
    <location>
        <position position="1"/>
    </location>
</feature>
<accession>A0A8S2YS65</accession>
<dbReference type="AlphaFoldDB" id="A0A8S2YS65"/>
<evidence type="ECO:0000313" key="1">
    <source>
        <dbReference type="EMBL" id="CAF4583518.1"/>
    </source>
</evidence>